<evidence type="ECO:0000313" key="1">
    <source>
        <dbReference type="EMBL" id="KAK3344838.1"/>
    </source>
</evidence>
<evidence type="ECO:0000313" key="2">
    <source>
        <dbReference type="Proteomes" id="UP001278500"/>
    </source>
</evidence>
<keyword evidence="2" id="KW-1185">Reference proteome</keyword>
<accession>A0AAE0JF44</accession>
<comment type="caution">
    <text evidence="1">The sequence shown here is derived from an EMBL/GenBank/DDBJ whole genome shotgun (WGS) entry which is preliminary data.</text>
</comment>
<gene>
    <name evidence="1" type="ORF">B0H65DRAFT_187030</name>
</gene>
<dbReference type="RefSeq" id="XP_062681451.1">
    <property type="nucleotide sequence ID" value="XM_062821586.1"/>
</dbReference>
<organism evidence="1 2">
    <name type="scientific">Neurospora tetraspora</name>
    <dbReference type="NCBI Taxonomy" id="94610"/>
    <lineage>
        <taxon>Eukaryota</taxon>
        <taxon>Fungi</taxon>
        <taxon>Dikarya</taxon>
        <taxon>Ascomycota</taxon>
        <taxon>Pezizomycotina</taxon>
        <taxon>Sordariomycetes</taxon>
        <taxon>Sordariomycetidae</taxon>
        <taxon>Sordariales</taxon>
        <taxon>Sordariaceae</taxon>
        <taxon>Neurospora</taxon>
    </lineage>
</organism>
<protein>
    <submittedName>
        <fullName evidence="1">Uncharacterized protein</fullName>
    </submittedName>
</protein>
<dbReference type="AlphaFoldDB" id="A0AAE0JF44"/>
<dbReference type="Proteomes" id="UP001278500">
    <property type="component" value="Unassembled WGS sequence"/>
</dbReference>
<name>A0AAE0JF44_9PEZI</name>
<dbReference type="GeneID" id="87858740"/>
<sequence length="199" mass="22266">MLLIHSSDLLVLPSRQTETLEVICQKKQDERRDVWYNTVIHPLSSSTQATPKRQETERQTQTNNQPLLALKVLLWAPHIDLIPSRLSTENSIRSNPVPNPGPSVIISFFLRLHPPAHLSECSVLCTFSSLPIATLPASFCLWRPHPFACVETYTCPLSPLPASGPPFFVERSPLVALFDCATVLCSWCLFHPDSLCLNV</sequence>
<dbReference type="EMBL" id="JAUEPP010000004">
    <property type="protein sequence ID" value="KAK3344838.1"/>
    <property type="molecule type" value="Genomic_DNA"/>
</dbReference>
<reference evidence="1" key="2">
    <citation type="submission" date="2023-06" db="EMBL/GenBank/DDBJ databases">
        <authorList>
            <consortium name="Lawrence Berkeley National Laboratory"/>
            <person name="Haridas S."/>
            <person name="Hensen N."/>
            <person name="Bonometti L."/>
            <person name="Westerberg I."/>
            <person name="Brannstrom I.O."/>
            <person name="Guillou S."/>
            <person name="Cros-Aarteil S."/>
            <person name="Calhoun S."/>
            <person name="Kuo A."/>
            <person name="Mondo S."/>
            <person name="Pangilinan J."/>
            <person name="Riley R."/>
            <person name="Labutti K."/>
            <person name="Andreopoulos B."/>
            <person name="Lipzen A."/>
            <person name="Chen C."/>
            <person name="Yanf M."/>
            <person name="Daum C."/>
            <person name="Ng V."/>
            <person name="Clum A."/>
            <person name="Steindorff A."/>
            <person name="Ohm R."/>
            <person name="Martin F."/>
            <person name="Silar P."/>
            <person name="Natvig D."/>
            <person name="Lalanne C."/>
            <person name="Gautier V."/>
            <person name="Ament-Velasquez S.L."/>
            <person name="Kruys A."/>
            <person name="Hutchinson M.I."/>
            <person name="Powell A.J."/>
            <person name="Barry K."/>
            <person name="Miller A.N."/>
            <person name="Grigoriev I.V."/>
            <person name="Debuchy R."/>
            <person name="Gladieux P."/>
            <person name="Thoren M.H."/>
            <person name="Johannesson H."/>
        </authorList>
    </citation>
    <scope>NUCLEOTIDE SEQUENCE</scope>
    <source>
        <strain evidence="1">CBS 560.94</strain>
    </source>
</reference>
<reference evidence="1" key="1">
    <citation type="journal article" date="2023" name="Mol. Phylogenet. Evol.">
        <title>Genome-scale phylogeny and comparative genomics of the fungal order Sordariales.</title>
        <authorList>
            <person name="Hensen N."/>
            <person name="Bonometti L."/>
            <person name="Westerberg I."/>
            <person name="Brannstrom I.O."/>
            <person name="Guillou S."/>
            <person name="Cros-Aarteil S."/>
            <person name="Calhoun S."/>
            <person name="Haridas S."/>
            <person name="Kuo A."/>
            <person name="Mondo S."/>
            <person name="Pangilinan J."/>
            <person name="Riley R."/>
            <person name="LaButti K."/>
            <person name="Andreopoulos B."/>
            <person name="Lipzen A."/>
            <person name="Chen C."/>
            <person name="Yan M."/>
            <person name="Daum C."/>
            <person name="Ng V."/>
            <person name="Clum A."/>
            <person name="Steindorff A."/>
            <person name="Ohm R.A."/>
            <person name="Martin F."/>
            <person name="Silar P."/>
            <person name="Natvig D.O."/>
            <person name="Lalanne C."/>
            <person name="Gautier V."/>
            <person name="Ament-Velasquez S.L."/>
            <person name="Kruys A."/>
            <person name="Hutchinson M.I."/>
            <person name="Powell A.J."/>
            <person name="Barry K."/>
            <person name="Miller A.N."/>
            <person name="Grigoriev I.V."/>
            <person name="Debuchy R."/>
            <person name="Gladieux P."/>
            <person name="Hiltunen Thoren M."/>
            <person name="Johannesson H."/>
        </authorList>
    </citation>
    <scope>NUCLEOTIDE SEQUENCE</scope>
    <source>
        <strain evidence="1">CBS 560.94</strain>
    </source>
</reference>
<proteinExistence type="predicted"/>